<proteinExistence type="predicted"/>
<feature type="domain" description="BPTI/Kunitz inhibitor" evidence="4">
    <location>
        <begin position="85"/>
        <end position="139"/>
    </location>
</feature>
<feature type="region of interest" description="Disordered" evidence="2">
    <location>
        <begin position="166"/>
        <end position="469"/>
    </location>
</feature>
<dbReference type="GO" id="GO:0004867">
    <property type="term" value="F:serine-type endopeptidase inhibitor activity"/>
    <property type="evidence" value="ECO:0007669"/>
    <property type="project" value="InterPro"/>
</dbReference>
<evidence type="ECO:0000259" key="4">
    <source>
        <dbReference type="PROSITE" id="PS50279"/>
    </source>
</evidence>
<feature type="compositionally biased region" description="Pro residues" evidence="2">
    <location>
        <begin position="279"/>
        <end position="302"/>
    </location>
</feature>
<dbReference type="EnsemblMetazoa" id="G12144.1">
    <property type="protein sequence ID" value="G12144.1:cds"/>
    <property type="gene ID" value="G12144"/>
</dbReference>
<feature type="compositionally biased region" description="Pro residues" evidence="2">
    <location>
        <begin position="324"/>
        <end position="410"/>
    </location>
</feature>
<evidence type="ECO:0000313" key="5">
    <source>
        <dbReference type="EnsemblMetazoa" id="G12144.1:cds"/>
    </source>
</evidence>
<name>A0A8W8I1V0_MAGGI</name>
<dbReference type="InterPro" id="IPR036880">
    <property type="entry name" value="Kunitz_BPTI_sf"/>
</dbReference>
<feature type="compositionally biased region" description="Low complexity" evidence="2">
    <location>
        <begin position="428"/>
        <end position="443"/>
    </location>
</feature>
<dbReference type="GO" id="GO:0005615">
    <property type="term" value="C:extracellular space"/>
    <property type="evidence" value="ECO:0007669"/>
    <property type="project" value="TreeGrafter"/>
</dbReference>
<dbReference type="CDD" id="cd00109">
    <property type="entry name" value="Kunitz-type"/>
    <property type="match status" value="1"/>
</dbReference>
<dbReference type="InterPro" id="IPR050098">
    <property type="entry name" value="TFPI/VKTCI-like"/>
</dbReference>
<dbReference type="PANTHER" id="PTHR10083:SF374">
    <property type="entry name" value="BPTI_KUNITZ INHIBITOR DOMAIN-CONTAINING PROTEIN"/>
    <property type="match status" value="1"/>
</dbReference>
<accession>A0A8W8I1V0</accession>
<sequence length="474" mass="51794">MAKAVWELVAFVLFSFILSANAQQPAAEGRMDRLCFTDPQVSQYCAGMESYKYFFDDRTGKCVYRLGCAFSGFPTMTQCKKECVCRQPLSEGSQVGGPNCEQEIMRWMAVGEVCVQKPYTGCGGNGNNFLTQAECQNACNPRELESMMGFDMPSFNDMPFALPPGSFGSGMAHPGLPPSGMHGPPPGRPNKPPLNMGKKNARPKGNARKGGNRAQNQRKPPPPRNNNRPPPPHGNGPPNQRRPNGPPNGGWHPPPPHGNRPPPPPGPQNFPPNGNRQRGPPPPGNRQNGPPPPQRHGIPPPWARNGPPNRGPNGPNANSNFPPQRQPNAPPQRQPNAPPQRQPNAPPQRQPNAPPQRQPNAPPQRMPNAPPQRMPNAPPQRQPNYPPPQRQPNYPPPQQNSRPNFPPPQNNPTQQQRQPNIPPPQPNPQSNLPPNAPAANPSNFGAQVPPMTSPLPDYPSSTSGWSDPFSWMFY</sequence>
<dbReference type="SUPFAM" id="SSF57362">
    <property type="entry name" value="BPTI-like"/>
    <property type="match status" value="1"/>
</dbReference>
<feature type="compositionally biased region" description="Pro residues" evidence="2">
    <location>
        <begin position="219"/>
        <end position="235"/>
    </location>
</feature>
<dbReference type="AlphaFoldDB" id="A0A8W8I1V0"/>
<evidence type="ECO:0000256" key="1">
    <source>
        <dbReference type="ARBA" id="ARBA00023157"/>
    </source>
</evidence>
<dbReference type="OrthoDB" id="6155004at2759"/>
<reference evidence="5" key="1">
    <citation type="submission" date="2022-08" db="UniProtKB">
        <authorList>
            <consortium name="EnsemblMetazoa"/>
        </authorList>
    </citation>
    <scope>IDENTIFICATION</scope>
    <source>
        <strain evidence="5">05x7-T-G4-1.051#20</strain>
    </source>
</reference>
<feature type="compositionally biased region" description="Low complexity" evidence="2">
    <location>
        <begin position="303"/>
        <end position="323"/>
    </location>
</feature>
<evidence type="ECO:0000313" key="6">
    <source>
        <dbReference type="Proteomes" id="UP000005408"/>
    </source>
</evidence>
<feature type="signal peptide" evidence="3">
    <location>
        <begin position="1"/>
        <end position="22"/>
    </location>
</feature>
<keyword evidence="1" id="KW-1015">Disulfide bond</keyword>
<feature type="compositionally biased region" description="Pro residues" evidence="2">
    <location>
        <begin position="183"/>
        <end position="192"/>
    </location>
</feature>
<evidence type="ECO:0000256" key="2">
    <source>
        <dbReference type="SAM" id="MobiDB-lite"/>
    </source>
</evidence>
<organism evidence="5 6">
    <name type="scientific">Magallana gigas</name>
    <name type="common">Pacific oyster</name>
    <name type="synonym">Crassostrea gigas</name>
    <dbReference type="NCBI Taxonomy" id="29159"/>
    <lineage>
        <taxon>Eukaryota</taxon>
        <taxon>Metazoa</taxon>
        <taxon>Spiralia</taxon>
        <taxon>Lophotrochozoa</taxon>
        <taxon>Mollusca</taxon>
        <taxon>Bivalvia</taxon>
        <taxon>Autobranchia</taxon>
        <taxon>Pteriomorphia</taxon>
        <taxon>Ostreida</taxon>
        <taxon>Ostreoidea</taxon>
        <taxon>Ostreidae</taxon>
        <taxon>Magallana</taxon>
    </lineage>
</organism>
<dbReference type="Pfam" id="PF00014">
    <property type="entry name" value="Kunitz_BPTI"/>
    <property type="match status" value="1"/>
</dbReference>
<dbReference type="PANTHER" id="PTHR10083">
    <property type="entry name" value="KUNITZ-TYPE PROTEASE INHIBITOR-RELATED"/>
    <property type="match status" value="1"/>
</dbReference>
<dbReference type="SMART" id="SM00131">
    <property type="entry name" value="KU"/>
    <property type="match status" value="1"/>
</dbReference>
<dbReference type="Proteomes" id="UP000005408">
    <property type="component" value="Unassembled WGS sequence"/>
</dbReference>
<keyword evidence="3" id="KW-0732">Signal</keyword>
<dbReference type="Gene3D" id="4.10.410.10">
    <property type="entry name" value="Pancreatic trypsin inhibitor Kunitz domain"/>
    <property type="match status" value="1"/>
</dbReference>
<feature type="compositionally biased region" description="Basic residues" evidence="2">
    <location>
        <begin position="199"/>
        <end position="211"/>
    </location>
</feature>
<evidence type="ECO:0000256" key="3">
    <source>
        <dbReference type="SAM" id="SignalP"/>
    </source>
</evidence>
<keyword evidence="6" id="KW-1185">Reference proteome</keyword>
<protein>
    <recommendedName>
        <fullName evidence="4">BPTI/Kunitz inhibitor domain-containing protein</fullName>
    </recommendedName>
</protein>
<dbReference type="OMA" id="MECSENC"/>
<dbReference type="PROSITE" id="PS50279">
    <property type="entry name" value="BPTI_KUNITZ_2"/>
    <property type="match status" value="1"/>
</dbReference>
<feature type="compositionally biased region" description="Pro residues" evidence="2">
    <location>
        <begin position="252"/>
        <end position="270"/>
    </location>
</feature>
<dbReference type="InterPro" id="IPR002223">
    <property type="entry name" value="Kunitz_BPTI"/>
</dbReference>
<feature type="chain" id="PRO_5036500335" description="BPTI/Kunitz inhibitor domain-containing protein" evidence="3">
    <location>
        <begin position="23"/>
        <end position="474"/>
    </location>
</feature>